<keyword evidence="1" id="KW-0812">Transmembrane</keyword>
<organism evidence="2">
    <name type="scientific">freshwater metagenome</name>
    <dbReference type="NCBI Taxonomy" id="449393"/>
    <lineage>
        <taxon>unclassified sequences</taxon>
        <taxon>metagenomes</taxon>
        <taxon>ecological metagenomes</taxon>
    </lineage>
</organism>
<reference evidence="2" key="1">
    <citation type="submission" date="2020-05" db="EMBL/GenBank/DDBJ databases">
        <authorList>
            <person name="Chiriac C."/>
            <person name="Salcher M."/>
            <person name="Ghai R."/>
            <person name="Kavagutti S V."/>
        </authorList>
    </citation>
    <scope>NUCLEOTIDE SEQUENCE</scope>
</reference>
<feature type="transmembrane region" description="Helical" evidence="1">
    <location>
        <begin position="64"/>
        <end position="82"/>
    </location>
</feature>
<accession>A0A6J5ZXD0</accession>
<sequence length="117" mass="12424">MSTSPNPIDLEALLAQALTPVDPPEHLADDLEERLHRISVLAADQIDAWQADAIHDPRTWVKPAAALAVGTAAAGAAAVLGVRHRRGRRQVLQAGPVAFARKAIDTLGSEVSRRIDG</sequence>
<dbReference type="EMBL" id="CAESAN010000101">
    <property type="protein sequence ID" value="CAB4345849.1"/>
    <property type="molecule type" value="Genomic_DNA"/>
</dbReference>
<proteinExistence type="predicted"/>
<dbReference type="AlphaFoldDB" id="A0A6J5ZXD0"/>
<keyword evidence="1" id="KW-1133">Transmembrane helix</keyword>
<name>A0A6J5ZXD0_9ZZZZ</name>
<gene>
    <name evidence="2" type="ORF">UFOPK3547_01177</name>
</gene>
<evidence type="ECO:0000313" key="2">
    <source>
        <dbReference type="EMBL" id="CAB4345849.1"/>
    </source>
</evidence>
<evidence type="ECO:0000256" key="1">
    <source>
        <dbReference type="SAM" id="Phobius"/>
    </source>
</evidence>
<protein>
    <submittedName>
        <fullName evidence="2">Unannotated protein</fullName>
    </submittedName>
</protein>
<keyword evidence="1" id="KW-0472">Membrane</keyword>